<keyword evidence="2" id="KW-1185">Reference proteome</keyword>
<reference evidence="1 2" key="1">
    <citation type="submission" date="2021-06" db="EMBL/GenBank/DDBJ databases">
        <title>Caerostris extrusa draft genome.</title>
        <authorList>
            <person name="Kono N."/>
            <person name="Arakawa K."/>
        </authorList>
    </citation>
    <scope>NUCLEOTIDE SEQUENCE [LARGE SCALE GENOMIC DNA]</scope>
</reference>
<evidence type="ECO:0000313" key="1">
    <source>
        <dbReference type="EMBL" id="GIY60691.1"/>
    </source>
</evidence>
<dbReference type="EMBL" id="BPLR01013360">
    <property type="protein sequence ID" value="GIY60691.1"/>
    <property type="molecule type" value="Genomic_DNA"/>
</dbReference>
<dbReference type="AlphaFoldDB" id="A0AAV4USG9"/>
<gene>
    <name evidence="1" type="ORF">CEXT_568661</name>
</gene>
<comment type="caution">
    <text evidence="1">The sequence shown here is derived from an EMBL/GenBank/DDBJ whole genome shotgun (WGS) entry which is preliminary data.</text>
</comment>
<name>A0AAV4USG9_CAEEX</name>
<accession>A0AAV4USG9</accession>
<dbReference type="Proteomes" id="UP001054945">
    <property type="component" value="Unassembled WGS sequence"/>
</dbReference>
<sequence>MFLGEGDSKSKIYSKSQTFYMKVKEVKKNINMELNVDAFNCLIVEHLKRGVEVAGEITGRWMVTLSFLFNGRVLRFKRPNSRTKDQQLYYYQWLQLQLTSIAFPFSTAVGVT</sequence>
<evidence type="ECO:0000313" key="2">
    <source>
        <dbReference type="Proteomes" id="UP001054945"/>
    </source>
</evidence>
<protein>
    <submittedName>
        <fullName evidence="1">Uncharacterized protein</fullName>
    </submittedName>
</protein>
<organism evidence="1 2">
    <name type="scientific">Caerostris extrusa</name>
    <name type="common">Bark spider</name>
    <name type="synonym">Caerostris bankana</name>
    <dbReference type="NCBI Taxonomy" id="172846"/>
    <lineage>
        <taxon>Eukaryota</taxon>
        <taxon>Metazoa</taxon>
        <taxon>Ecdysozoa</taxon>
        <taxon>Arthropoda</taxon>
        <taxon>Chelicerata</taxon>
        <taxon>Arachnida</taxon>
        <taxon>Araneae</taxon>
        <taxon>Araneomorphae</taxon>
        <taxon>Entelegynae</taxon>
        <taxon>Araneoidea</taxon>
        <taxon>Araneidae</taxon>
        <taxon>Caerostris</taxon>
    </lineage>
</organism>
<proteinExistence type="predicted"/>